<keyword evidence="2" id="KW-1133">Transmembrane helix</keyword>
<keyword evidence="2" id="KW-0812">Transmembrane</keyword>
<evidence type="ECO:0000313" key="4">
    <source>
        <dbReference type="EnsemblPlants" id="AET4Gv20516500.2"/>
    </source>
</evidence>
<evidence type="ECO:0000256" key="2">
    <source>
        <dbReference type="SAM" id="Phobius"/>
    </source>
</evidence>
<keyword evidence="5" id="KW-1185">Reference proteome</keyword>
<reference evidence="5" key="1">
    <citation type="journal article" date="2014" name="Science">
        <title>Ancient hybridizations among the ancestral genomes of bread wheat.</title>
        <authorList>
            <consortium name="International Wheat Genome Sequencing Consortium,"/>
            <person name="Marcussen T."/>
            <person name="Sandve S.R."/>
            <person name="Heier L."/>
            <person name="Spannagl M."/>
            <person name="Pfeifer M."/>
            <person name="Jakobsen K.S."/>
            <person name="Wulff B.B."/>
            <person name="Steuernagel B."/>
            <person name="Mayer K.F."/>
            <person name="Olsen O.A."/>
        </authorList>
    </citation>
    <scope>NUCLEOTIDE SEQUENCE [LARGE SCALE GENOMIC DNA]</scope>
    <source>
        <strain evidence="5">cv. AL8/78</strain>
    </source>
</reference>
<evidence type="ECO:0000256" key="1">
    <source>
        <dbReference type="SAM" id="MobiDB-lite"/>
    </source>
</evidence>
<feature type="compositionally biased region" description="Polar residues" evidence="1">
    <location>
        <begin position="1"/>
        <end position="10"/>
    </location>
</feature>
<keyword evidence="2" id="KW-0472">Membrane</keyword>
<protein>
    <recommendedName>
        <fullName evidence="3">DUF7953 domain-containing protein</fullName>
    </recommendedName>
</protein>
<reference evidence="4" key="4">
    <citation type="submission" date="2019-03" db="UniProtKB">
        <authorList>
            <consortium name="EnsemblPlants"/>
        </authorList>
    </citation>
    <scope>IDENTIFICATION</scope>
</reference>
<feature type="region of interest" description="Disordered" evidence="1">
    <location>
        <begin position="1"/>
        <end position="20"/>
    </location>
</feature>
<proteinExistence type="predicted"/>
<dbReference type="Proteomes" id="UP000015105">
    <property type="component" value="Chromosome 4D"/>
</dbReference>
<dbReference type="STRING" id="200361.A0A453IC69"/>
<reference evidence="4" key="3">
    <citation type="journal article" date="2017" name="Nature">
        <title>Genome sequence of the progenitor of the wheat D genome Aegilops tauschii.</title>
        <authorList>
            <person name="Luo M.C."/>
            <person name="Gu Y.Q."/>
            <person name="Puiu D."/>
            <person name="Wang H."/>
            <person name="Twardziok S.O."/>
            <person name="Deal K.R."/>
            <person name="Huo N."/>
            <person name="Zhu T."/>
            <person name="Wang L."/>
            <person name="Wang Y."/>
            <person name="McGuire P.E."/>
            <person name="Liu S."/>
            <person name="Long H."/>
            <person name="Ramasamy R.K."/>
            <person name="Rodriguez J.C."/>
            <person name="Van S.L."/>
            <person name="Yuan L."/>
            <person name="Wang Z."/>
            <person name="Xia Z."/>
            <person name="Xiao L."/>
            <person name="Anderson O.D."/>
            <person name="Ouyang S."/>
            <person name="Liang Y."/>
            <person name="Zimin A.V."/>
            <person name="Pertea G."/>
            <person name="Qi P."/>
            <person name="Bennetzen J.L."/>
            <person name="Dai X."/>
            <person name="Dawson M.W."/>
            <person name="Muller H.G."/>
            <person name="Kugler K."/>
            <person name="Rivarola-Duarte L."/>
            <person name="Spannagl M."/>
            <person name="Mayer K.F.X."/>
            <person name="Lu F.H."/>
            <person name="Bevan M.W."/>
            <person name="Leroy P."/>
            <person name="Li P."/>
            <person name="You F.M."/>
            <person name="Sun Q."/>
            <person name="Liu Z."/>
            <person name="Lyons E."/>
            <person name="Wicker T."/>
            <person name="Salzberg S.L."/>
            <person name="Devos K.M."/>
            <person name="Dvorak J."/>
        </authorList>
    </citation>
    <scope>NUCLEOTIDE SEQUENCE [LARGE SCALE GENOMIC DNA]</scope>
    <source>
        <strain evidence="4">cv. AL8/78</strain>
    </source>
</reference>
<dbReference type="PANTHER" id="PTHR33780">
    <property type="entry name" value="EXPRESSED PROTEIN"/>
    <property type="match status" value="1"/>
</dbReference>
<dbReference type="AlphaFoldDB" id="A0A453IC69"/>
<evidence type="ECO:0000313" key="5">
    <source>
        <dbReference type="Proteomes" id="UP000015105"/>
    </source>
</evidence>
<feature type="transmembrane region" description="Helical" evidence="2">
    <location>
        <begin position="182"/>
        <end position="204"/>
    </location>
</feature>
<name>A0A453IC69_AEGTS</name>
<feature type="domain" description="DUF7953" evidence="3">
    <location>
        <begin position="49"/>
        <end position="157"/>
    </location>
</feature>
<dbReference type="PANTHER" id="PTHR33780:SF3">
    <property type="entry name" value="EXPRESSED PROTEIN"/>
    <property type="match status" value="1"/>
</dbReference>
<dbReference type="Pfam" id="PF25829">
    <property type="entry name" value="DUF7953"/>
    <property type="match status" value="1"/>
</dbReference>
<accession>A0A453IC69</accession>
<sequence>VQGSDSSPANRSAHRSRSMSWRPPISPGRLLLVVQFVALCSIPGAFSSRLVTLDTVDIFTTHEWFSRPTVFFRCSGDNQTYLPDVKEANLIYTFKGEESWQPLTELPEKKCKRCGLYEQDMFRNDVFDEWELCSSDFKDGKYTHFKEGQFNATFLCPNCTVSAGDAATHHSSSEVEAKKTSVAVTIIVSVLASVIVVLALFGGYKYWLKKKRERDQLRFLKLFEEGDDMDDELGLSNEL</sequence>
<dbReference type="InterPro" id="IPR057713">
    <property type="entry name" value="DUF7953"/>
</dbReference>
<dbReference type="Gramene" id="AET4Gv20516500.2">
    <property type="protein sequence ID" value="AET4Gv20516500.2"/>
    <property type="gene ID" value="AET4Gv20516500"/>
</dbReference>
<dbReference type="EnsemblPlants" id="AET4Gv20516500.2">
    <property type="protein sequence ID" value="AET4Gv20516500.2"/>
    <property type="gene ID" value="AET4Gv20516500"/>
</dbReference>
<evidence type="ECO:0000259" key="3">
    <source>
        <dbReference type="Pfam" id="PF25829"/>
    </source>
</evidence>
<organism evidence="4 5">
    <name type="scientific">Aegilops tauschii subsp. strangulata</name>
    <name type="common">Goatgrass</name>
    <dbReference type="NCBI Taxonomy" id="200361"/>
    <lineage>
        <taxon>Eukaryota</taxon>
        <taxon>Viridiplantae</taxon>
        <taxon>Streptophyta</taxon>
        <taxon>Embryophyta</taxon>
        <taxon>Tracheophyta</taxon>
        <taxon>Spermatophyta</taxon>
        <taxon>Magnoliopsida</taxon>
        <taxon>Liliopsida</taxon>
        <taxon>Poales</taxon>
        <taxon>Poaceae</taxon>
        <taxon>BOP clade</taxon>
        <taxon>Pooideae</taxon>
        <taxon>Triticodae</taxon>
        <taxon>Triticeae</taxon>
        <taxon>Triticinae</taxon>
        <taxon>Aegilops</taxon>
    </lineage>
</organism>
<reference evidence="5" key="2">
    <citation type="journal article" date="2017" name="Nat. Plants">
        <title>The Aegilops tauschii genome reveals multiple impacts of transposons.</title>
        <authorList>
            <person name="Zhao G."/>
            <person name="Zou C."/>
            <person name="Li K."/>
            <person name="Wang K."/>
            <person name="Li T."/>
            <person name="Gao L."/>
            <person name="Zhang X."/>
            <person name="Wang H."/>
            <person name="Yang Z."/>
            <person name="Liu X."/>
            <person name="Jiang W."/>
            <person name="Mao L."/>
            <person name="Kong X."/>
            <person name="Jiao Y."/>
            <person name="Jia J."/>
        </authorList>
    </citation>
    <scope>NUCLEOTIDE SEQUENCE [LARGE SCALE GENOMIC DNA]</scope>
    <source>
        <strain evidence="5">cv. AL8/78</strain>
    </source>
</reference>
<reference evidence="4" key="5">
    <citation type="journal article" date="2021" name="G3 (Bethesda)">
        <title>Aegilops tauschii genome assembly Aet v5.0 features greater sequence contiguity and improved annotation.</title>
        <authorList>
            <person name="Wang L."/>
            <person name="Zhu T."/>
            <person name="Rodriguez J.C."/>
            <person name="Deal K.R."/>
            <person name="Dubcovsky J."/>
            <person name="McGuire P.E."/>
            <person name="Lux T."/>
            <person name="Spannagl M."/>
            <person name="Mayer K.F.X."/>
            <person name="Baldrich P."/>
            <person name="Meyers B.C."/>
            <person name="Huo N."/>
            <person name="Gu Y.Q."/>
            <person name="Zhou H."/>
            <person name="Devos K.M."/>
            <person name="Bennetzen J.L."/>
            <person name="Unver T."/>
            <person name="Budak H."/>
            <person name="Gulick P.J."/>
            <person name="Galiba G."/>
            <person name="Kalapos B."/>
            <person name="Nelson D.R."/>
            <person name="Li P."/>
            <person name="You F.M."/>
            <person name="Luo M.C."/>
            <person name="Dvorak J."/>
        </authorList>
    </citation>
    <scope>NUCLEOTIDE SEQUENCE [LARGE SCALE GENOMIC DNA]</scope>
    <source>
        <strain evidence="4">cv. AL8/78</strain>
    </source>
</reference>